<dbReference type="AlphaFoldDB" id="A0A0Q3KL88"/>
<reference evidence="3 4" key="1">
    <citation type="submission" date="2015-10" db="EMBL/GenBank/DDBJ databases">
        <title>Draft genome of Bosea thiooxidans.</title>
        <authorList>
            <person name="Wang X."/>
        </authorList>
    </citation>
    <scope>NUCLEOTIDE SEQUENCE [LARGE SCALE GENOMIC DNA]</scope>
    <source>
        <strain evidence="3 4">CGMCC 9174</strain>
    </source>
</reference>
<name>A0A0Q3KL88_9HYPH</name>
<evidence type="ECO:0000256" key="1">
    <source>
        <dbReference type="SAM" id="MobiDB-lite"/>
    </source>
</evidence>
<comment type="caution">
    <text evidence="3">The sequence shown here is derived from an EMBL/GenBank/DDBJ whole genome shotgun (WGS) entry which is preliminary data.</text>
</comment>
<feature type="domain" description="Extensin-like C-terminal" evidence="2">
    <location>
        <begin position="42"/>
        <end position="230"/>
    </location>
</feature>
<feature type="compositionally biased region" description="Low complexity" evidence="1">
    <location>
        <begin position="16"/>
        <end position="33"/>
    </location>
</feature>
<evidence type="ECO:0000313" key="3">
    <source>
        <dbReference type="EMBL" id="KQK30371.1"/>
    </source>
</evidence>
<protein>
    <recommendedName>
        <fullName evidence="2">Extensin-like C-terminal domain-containing protein</fullName>
    </recommendedName>
</protein>
<dbReference type="Proteomes" id="UP000051562">
    <property type="component" value="Unassembled WGS sequence"/>
</dbReference>
<gene>
    <name evidence="3" type="ORF">ARD30_14095</name>
</gene>
<dbReference type="EMBL" id="LMAR01000037">
    <property type="protein sequence ID" value="KQK30371.1"/>
    <property type="molecule type" value="Genomic_DNA"/>
</dbReference>
<accession>A0A0Q3KL88</accession>
<feature type="region of interest" description="Disordered" evidence="1">
    <location>
        <begin position="1"/>
        <end position="37"/>
    </location>
</feature>
<dbReference type="Pfam" id="PF06904">
    <property type="entry name" value="Extensin-like_C"/>
    <property type="match status" value="1"/>
</dbReference>
<organism evidence="3 4">
    <name type="scientific">Bosea thiooxidans</name>
    <dbReference type="NCBI Taxonomy" id="53254"/>
    <lineage>
        <taxon>Bacteria</taxon>
        <taxon>Pseudomonadati</taxon>
        <taxon>Pseudomonadota</taxon>
        <taxon>Alphaproteobacteria</taxon>
        <taxon>Hyphomicrobiales</taxon>
        <taxon>Boseaceae</taxon>
        <taxon>Bosea</taxon>
    </lineage>
</organism>
<feature type="compositionally biased region" description="Pro residues" evidence="1">
    <location>
        <begin position="1"/>
        <end position="15"/>
    </location>
</feature>
<proteinExistence type="predicted"/>
<sequence>MPPARPAGLVPPPDKPAAGSPPAAPSPVQAGPSTPAPTEATCLAKLAAIPGNRISSAVAEAAQTDPACRVEEPVRVAALALRGADGSIAVAFEPPPLLACAMAASLADWLDRSVQPLARGYFGKDLMNLRVGGGQECRRRNRASAGPVSEHATGKALDIFAFTLKQDGAPNPVSVEKPAGLVQSRFLEAVRQSACGAFMTVLGPGSDAAHANHLHVDIQQRRSQASRFCQ</sequence>
<dbReference type="STRING" id="53254.SAMN05660750_03998"/>
<keyword evidence="4" id="KW-1185">Reference proteome</keyword>
<evidence type="ECO:0000313" key="4">
    <source>
        <dbReference type="Proteomes" id="UP000051562"/>
    </source>
</evidence>
<evidence type="ECO:0000259" key="2">
    <source>
        <dbReference type="Pfam" id="PF06904"/>
    </source>
</evidence>
<dbReference type="InterPro" id="IPR009683">
    <property type="entry name" value="Extensin-like_C"/>
</dbReference>